<proteinExistence type="predicted"/>
<accession>A0A1H9TFB6</accession>
<feature type="region of interest" description="Disordered" evidence="1">
    <location>
        <begin position="54"/>
        <end position="75"/>
    </location>
</feature>
<reference evidence="2 3" key="1">
    <citation type="submission" date="2016-10" db="EMBL/GenBank/DDBJ databases">
        <authorList>
            <person name="de Groot N.N."/>
        </authorList>
    </citation>
    <scope>NUCLEOTIDE SEQUENCE [LARGE SCALE GENOMIC DNA]</scope>
    <source>
        <strain evidence="2 3">DSM 16859</strain>
    </source>
</reference>
<feature type="region of interest" description="Disordered" evidence="1">
    <location>
        <begin position="1"/>
        <end position="27"/>
    </location>
</feature>
<dbReference type="Proteomes" id="UP000198815">
    <property type="component" value="Unassembled WGS sequence"/>
</dbReference>
<protein>
    <submittedName>
        <fullName evidence="2">Uncharacterized protein</fullName>
    </submittedName>
</protein>
<dbReference type="STRING" id="64702.SAMN05443377_12235"/>
<name>A0A1H9TFB6_9ACTN</name>
<dbReference type="RefSeq" id="WP_177170180.1">
    <property type="nucleotide sequence ID" value="NZ_FOGZ01000022.1"/>
</dbReference>
<keyword evidence="3" id="KW-1185">Reference proteome</keyword>
<gene>
    <name evidence="2" type="ORF">SAMN05443377_12235</name>
</gene>
<sequence>MSSTSSQDPLDETIARRQGGRPRVPKRVRVSFEQRDRLDVWKLALVLHGIYARDQARAKARKHEEQEAMHRDDTG</sequence>
<evidence type="ECO:0000313" key="2">
    <source>
        <dbReference type="EMBL" id="SER95925.1"/>
    </source>
</evidence>
<evidence type="ECO:0000313" key="3">
    <source>
        <dbReference type="Proteomes" id="UP000198815"/>
    </source>
</evidence>
<dbReference type="EMBL" id="FOGZ01000022">
    <property type="protein sequence ID" value="SER95925.1"/>
    <property type="molecule type" value="Genomic_DNA"/>
</dbReference>
<dbReference type="AlphaFoldDB" id="A0A1H9TFB6"/>
<feature type="compositionally biased region" description="Basic residues" evidence="1">
    <location>
        <begin position="18"/>
        <end position="27"/>
    </location>
</feature>
<organism evidence="2 3">
    <name type="scientific">Propionibacterium cyclohexanicum</name>
    <dbReference type="NCBI Taxonomy" id="64702"/>
    <lineage>
        <taxon>Bacteria</taxon>
        <taxon>Bacillati</taxon>
        <taxon>Actinomycetota</taxon>
        <taxon>Actinomycetes</taxon>
        <taxon>Propionibacteriales</taxon>
        <taxon>Propionibacteriaceae</taxon>
        <taxon>Propionibacterium</taxon>
    </lineage>
</organism>
<evidence type="ECO:0000256" key="1">
    <source>
        <dbReference type="SAM" id="MobiDB-lite"/>
    </source>
</evidence>